<proteinExistence type="predicted"/>
<evidence type="ECO:0000313" key="4">
    <source>
        <dbReference type="Proteomes" id="UP000535589"/>
    </source>
</evidence>
<dbReference type="InterPro" id="IPR037522">
    <property type="entry name" value="HD_GYP_dom"/>
</dbReference>
<feature type="domain" description="HD-GYP" evidence="2">
    <location>
        <begin position="828"/>
        <end position="1034"/>
    </location>
</feature>
<dbReference type="CDD" id="cd00077">
    <property type="entry name" value="HDc"/>
    <property type="match status" value="1"/>
</dbReference>
<feature type="transmembrane region" description="Helical" evidence="1">
    <location>
        <begin position="579"/>
        <end position="612"/>
    </location>
</feature>
<dbReference type="SMART" id="SM00062">
    <property type="entry name" value="PBPb"/>
    <property type="match status" value="1"/>
</dbReference>
<dbReference type="InterPro" id="IPR003607">
    <property type="entry name" value="HD/PDEase_dom"/>
</dbReference>
<dbReference type="Gene3D" id="3.40.190.10">
    <property type="entry name" value="Periplasmic binding protein-like II"/>
    <property type="match status" value="2"/>
</dbReference>
<comment type="caution">
    <text evidence="3">The sequence shown here is derived from an EMBL/GenBank/DDBJ whole genome shotgun (WGS) entry which is preliminary data.</text>
</comment>
<dbReference type="PROSITE" id="PS51832">
    <property type="entry name" value="HD_GYP"/>
    <property type="match status" value="1"/>
</dbReference>
<dbReference type="RefSeq" id="WP_168835703.1">
    <property type="nucleotide sequence ID" value="NZ_JABAIK010000005.1"/>
</dbReference>
<keyword evidence="1" id="KW-1133">Transmembrane helix</keyword>
<sequence>MDKNALQPKKYSIRVTVVAMFVIATAITAMLAVSLQYYFGRQMARDQVLNTLTQASSSISEYVQEIDVNASSSATMLQALSLASARFSEQEVREILTRVLKTNDMFYSLYFGMPNEDFYQVINLASSPVVRERIDAGKDDRWVIVKITGDEGQRVKQTSYYRSDFTLTKQLEAASQYYPTARPWYRAAVTDVVTKTEPYLFHHLKITGQTFSVRGRYAVIGVDIVLSAVNSKITPEAMGLAHADDVHSYVFSRSGEIIASNVARTQNNAIPAVEPLTLSQDERQYIDALPPLRISNQNDWAPYDYSNAGEPEGYAVDVLKMVASSTGIDIEFINGFSWGEHIDKYNEGQLDVLQSAPHFMHHLGIRSEAMYSTRFATATLADRAPIETITALDNQRVAVVAEQGFEQWLYQYLYEESINPNVLLFDNLKSAYEALSLGDVDVILNSYPTLVQLQSNLLNNQYRVTELSDLDPMTLHFYMQPKQQQLMGIMNRALASFTPDQKAQLQQKWLSQQHRYDQFLPYKSVLGMASNSKLHNTMHLRVIDGVPSYVYVTQLGQRDDYFAVIVPEHQVMGQVMVKLWQSIFISVFAMILILPIAWLFASPIVNPILALIKETKKIKRRQLDKVQHVNTRISEVAMLSNAIVKMSREIRQHEKDQEDFIEAFIRLIAQAIDDKSPYTAGHCNRVPELGMMLASAAEASNDGPFAHFKFANDDERREFRIAAWLHDCGKITTPEHIVDKGTKLEANYNRIHEIRTRFEVLWRDAEIDYLRECQNDPNHAFRALAKKQARQEILQDEFEFVARANVGGEFMAPENVARIEQIGQQTWVRHFDNTLGLSPLEESKMADLNAAKGQAKLPATETLLADRDEHIIERDREVEFDPALGIKMDVPEFAYNLGEIYNLSISRGTLTTEDRYKINEHMISGIKMLDALPFPKELQRVPRYASTHHETLKGTGYPRKLTADDLSTPERILVIADIFEALTAADRPYKKAKPLSVAVDILYQMALDEHVDMALFKLFLSSGTYLEYARMFLPQAQIDDVDVTKYLDENKSEITQ</sequence>
<keyword evidence="1" id="KW-0812">Transmembrane</keyword>
<dbReference type="Pfam" id="PF13487">
    <property type="entry name" value="HD_5"/>
    <property type="match status" value="1"/>
</dbReference>
<dbReference type="PANTHER" id="PTHR43155">
    <property type="entry name" value="CYCLIC DI-GMP PHOSPHODIESTERASE PA4108-RELATED"/>
    <property type="match status" value="1"/>
</dbReference>
<protein>
    <submittedName>
        <fullName evidence="3">Transporter substrate-binding domain-containing protein</fullName>
    </submittedName>
</protein>
<evidence type="ECO:0000259" key="2">
    <source>
        <dbReference type="PROSITE" id="PS51832"/>
    </source>
</evidence>
<dbReference type="Pfam" id="PF00497">
    <property type="entry name" value="SBP_bac_3"/>
    <property type="match status" value="1"/>
</dbReference>
<dbReference type="SUPFAM" id="SSF109604">
    <property type="entry name" value="HD-domain/PDEase-like"/>
    <property type="match status" value="2"/>
</dbReference>
<dbReference type="AlphaFoldDB" id="A0A7X8TQ58"/>
<evidence type="ECO:0000313" key="3">
    <source>
        <dbReference type="EMBL" id="NLS12616.1"/>
    </source>
</evidence>
<dbReference type="Gene3D" id="1.10.3210.10">
    <property type="entry name" value="Hypothetical protein af1432"/>
    <property type="match status" value="2"/>
</dbReference>
<dbReference type="CDD" id="cd01007">
    <property type="entry name" value="PBP2_BvgS_HisK_like"/>
    <property type="match status" value="1"/>
</dbReference>
<dbReference type="PANTHER" id="PTHR43155:SF2">
    <property type="entry name" value="CYCLIC DI-GMP PHOSPHODIESTERASE PA4108"/>
    <property type="match status" value="1"/>
</dbReference>
<keyword evidence="1" id="KW-0472">Membrane</keyword>
<dbReference type="GO" id="GO:0008081">
    <property type="term" value="F:phosphoric diester hydrolase activity"/>
    <property type="evidence" value="ECO:0007669"/>
    <property type="project" value="UniProtKB-ARBA"/>
</dbReference>
<dbReference type="Gene3D" id="3.30.450.20">
    <property type="entry name" value="PAS domain"/>
    <property type="match status" value="1"/>
</dbReference>
<evidence type="ECO:0000256" key="1">
    <source>
        <dbReference type="SAM" id="Phobius"/>
    </source>
</evidence>
<keyword evidence="4" id="KW-1185">Reference proteome</keyword>
<feature type="transmembrane region" description="Helical" evidence="1">
    <location>
        <begin position="12"/>
        <end position="39"/>
    </location>
</feature>
<dbReference type="InterPro" id="IPR001638">
    <property type="entry name" value="Solute-binding_3/MltF_N"/>
</dbReference>
<dbReference type="Proteomes" id="UP000535589">
    <property type="component" value="Unassembled WGS sequence"/>
</dbReference>
<dbReference type="EMBL" id="JABAIK010000005">
    <property type="protein sequence ID" value="NLS12616.1"/>
    <property type="molecule type" value="Genomic_DNA"/>
</dbReference>
<accession>A0A7X8TQ58</accession>
<gene>
    <name evidence="3" type="ORF">HGP28_06825</name>
</gene>
<reference evidence="3 4" key="1">
    <citation type="submission" date="2020-04" db="EMBL/GenBank/DDBJ databases">
        <title>Vibrio sp. SM6, a novel species isolated from seawater.</title>
        <authorList>
            <person name="Wang X."/>
        </authorList>
    </citation>
    <scope>NUCLEOTIDE SEQUENCE [LARGE SCALE GENOMIC DNA]</scope>
    <source>
        <strain evidence="3 4">SM6</strain>
    </source>
</reference>
<dbReference type="SMART" id="SM00471">
    <property type="entry name" value="HDc"/>
    <property type="match status" value="1"/>
</dbReference>
<name>A0A7X8TQ58_9VIBR</name>
<dbReference type="Gene3D" id="6.10.340.10">
    <property type="match status" value="1"/>
</dbReference>
<organism evidence="3 4">
    <name type="scientific">Vibrio agarilyticus</name>
    <dbReference type="NCBI Taxonomy" id="2726741"/>
    <lineage>
        <taxon>Bacteria</taxon>
        <taxon>Pseudomonadati</taxon>
        <taxon>Pseudomonadota</taxon>
        <taxon>Gammaproteobacteria</taxon>
        <taxon>Vibrionales</taxon>
        <taxon>Vibrionaceae</taxon>
        <taxon>Vibrio</taxon>
    </lineage>
</organism>
<dbReference type="SUPFAM" id="SSF53850">
    <property type="entry name" value="Periplasmic binding protein-like II"/>
    <property type="match status" value="1"/>
</dbReference>